<reference evidence="7" key="2">
    <citation type="submission" date="2025-09" db="UniProtKB">
        <authorList>
            <consortium name="Ensembl"/>
        </authorList>
    </citation>
    <scope>IDENTIFICATION</scope>
</reference>
<evidence type="ECO:0000259" key="4">
    <source>
        <dbReference type="PROSITE" id="PS50003"/>
    </source>
</evidence>
<evidence type="ECO:0000313" key="7">
    <source>
        <dbReference type="Ensembl" id="ENSSRHP00000019747.1"/>
    </source>
</evidence>
<reference evidence="7" key="1">
    <citation type="submission" date="2025-08" db="UniProtKB">
        <authorList>
            <consortium name="Ensembl"/>
        </authorList>
    </citation>
    <scope>IDENTIFICATION</scope>
</reference>
<dbReference type="FunFam" id="2.30.29.30:FF:000016">
    <property type="entry name" value="dedicator of cytokinesis protein 9 isoform X1"/>
    <property type="match status" value="1"/>
</dbReference>
<feature type="domain" description="DOCKER" evidence="6">
    <location>
        <begin position="1553"/>
        <end position="1980"/>
    </location>
</feature>
<name>A0A673H0F1_9TELE</name>
<feature type="domain" description="PH" evidence="4">
    <location>
        <begin position="165"/>
        <end position="272"/>
    </location>
</feature>
<evidence type="ECO:0000256" key="3">
    <source>
        <dbReference type="PROSITE-ProRule" id="PRU00983"/>
    </source>
</evidence>
<dbReference type="Pfam" id="PF20421">
    <property type="entry name" value="DHR-2_Lobe_C"/>
    <property type="match status" value="1"/>
</dbReference>
<dbReference type="PROSITE" id="PS51651">
    <property type="entry name" value="DOCKER"/>
    <property type="match status" value="1"/>
</dbReference>
<dbReference type="InterPro" id="IPR026791">
    <property type="entry name" value="DOCK"/>
</dbReference>
<dbReference type="SMART" id="SM00233">
    <property type="entry name" value="PH"/>
    <property type="match status" value="1"/>
</dbReference>
<evidence type="ECO:0000256" key="1">
    <source>
        <dbReference type="ARBA" id="ARBA00022553"/>
    </source>
</evidence>
<dbReference type="Pfam" id="PF00169">
    <property type="entry name" value="PH"/>
    <property type="match status" value="1"/>
</dbReference>
<dbReference type="PANTHER" id="PTHR23317:SF77">
    <property type="entry name" value="DEDICATOR OF CYTOKINESIS PROTEIN 9"/>
    <property type="match status" value="1"/>
</dbReference>
<dbReference type="InterPro" id="IPR027357">
    <property type="entry name" value="DOCKER_dom"/>
</dbReference>
<dbReference type="CDD" id="cd13267">
    <property type="entry name" value="PH_DOCK-D"/>
    <property type="match status" value="1"/>
</dbReference>
<dbReference type="InterPro" id="IPR043161">
    <property type="entry name" value="DOCK_C_lobe_A"/>
</dbReference>
<dbReference type="InterPro" id="IPR037809">
    <property type="entry name" value="C2_Dock-D"/>
</dbReference>
<gene>
    <name evidence="7" type="primary">LOC107705592</name>
</gene>
<dbReference type="InterPro" id="IPR046770">
    <property type="entry name" value="DOCKER_Lobe_B"/>
</dbReference>
<dbReference type="Pfam" id="PF14429">
    <property type="entry name" value="DOCK-C2"/>
    <property type="match status" value="1"/>
</dbReference>
<keyword evidence="2" id="KW-0344">Guanine-nucleotide releasing factor</keyword>
<dbReference type="Gene3D" id="1.25.40.410">
    <property type="match status" value="1"/>
</dbReference>
<dbReference type="Pfam" id="PF11878">
    <property type="entry name" value="DOCK_C-D_N"/>
    <property type="match status" value="1"/>
</dbReference>
<dbReference type="Proteomes" id="UP000472270">
    <property type="component" value="Unassembled WGS sequence"/>
</dbReference>
<sequence length="2019" mass="230339">MSPETRKFTRGLSKPGTAAELRQSVSEVVRTSVLVKPKVIEPLDYESVLVQRKTQILSDVLRDMLQFPIDDFQISTLKRQGRTLYSSVPDGAEKRASSLLVQECIKTYNSDWHVVNYKHEDYSGDFRHLPNKVPRPEKLASHVFEVDEDADKEEDAASLGSQRGGVSKHGWLYKANMNSAISVTMRSFKRRYFHLTQLGDGSYNLNFYKDEKISKEPKGTIFLDSCMGVIQNSKVRRFAFELKMQDKSTYLLAADGEGEMDDWINTLNKILHSSFELAMQERRNGELHDGVCLEEVGSLYLHLMNIESKMRSETRLKLFTLDPDTQKLDLSGIEPDVKQFEEKFGKRVLVSCNDLSFNLQSCVAENEEGPTTNVEPFFVVLSLFDVQNSRKISADFHVDLNHPLVRSMIPPPSMQINGGVDTPHQEMLLSELPEGMLQYPKKGVFSVTCPHPDIFLVARIEKVLQGGITHCAEPYMKSSDSSKVAQKVLKNAKMACGRLGQYRMPFAWAARPVFKDASGTLDKSARFSALYRQDSNKLSEEDLFKLLADFRKPEKMAKLPVILGNLDVIIDNVPPDVANCVTPSYIPVRPFESNGPSTGVLLEVEEFVPCIAKCSQPFTTYNNHLYVYPKHLKYDNQKSFAKARNIAVCVEFRESDEEDAQPLKCIYGRPGGPLFTKHAYAAVLHHQQNPEFYDEIKIELPTQLHEKHHLLFTFYHISCDSSTKKRDIVETPVGSAWLPLLKDGRVVMSEQHISVASNLPNGYLSCQEGVSKHSSPEIKWVDGGRLLFKVSTHLVSTIYTQDQHLHNFFHHFQSMQSGATRPTEGELVKYLKSLHAMEGHVMINFLPTILNQLVHVLTSTSNEDVAVNTTRVMVHIVAQCHEEGLEHYLRSYVKYVFKTESYSTNYSKTVHEELAKAMTSILKPSTDFLTSNKLLKYSWYFFEDLVKAMAQYLMESGKVKLSRNQRFTASFHHAVETLVNMLMPHITQKYKDNLDAARNANHSLAVFIKRCFTFMDRGFVFKQINNYISCFVPGDPKTLYEFKFEFLRVVCNHEHYVPLNLPMPFGKGRIQRFQDLQLDYSLTDDFCRNHFLVGLLLREVCGALQEFGEVRQIAIQVLKSLMIKHTFDDRYASKSQQARLATLYLPLFGLLQENVHRLNVNHLVYFFSFSSVYYSQLEQPLYFTCHLSAISPQNGRDEHLASISTTQSASALGSSMLRCDKLDREEIKNLLMCFLHVLKSMSEDALFTYWNKATTSELMDFFTLVEVCLHQFRYMGKRFIARSQDGVGFMATDRKSLTLPVSRNRGGVMHTRLQQLGSLENAHTFNHTYCHGDADACLLEANVSTEVCLTVLDTLIVFIMGFKVQTTSGNLGHNPLMKKVFQVHLCFLQIPQSETALNQVFTSLRSFIYKFPCTFYDGRADMCACLCYEILKCCNSKLSSIRSDAAHLLYFLMKSNFEYNGRKSFVRTHLQVVIAVSQLIADVIGIGGTRFQQSLSIINNCANSDKTVKHTTFPSDVKDLTKRIRTVLMATEQMKEHEKDPEMLVDLQYSLAKSYTSTPELRKTWLDSMAKIHVKNGDLSEAAMCYVHVAALVAEYLKRKGMFRQGCSAFCVITPNIDEEAAMMEDVGMQDVHFNEEVLMELLEACADGLWKAERYELISDIYKLIIPIYEQRRDFEKLAHLYDTLHRAYTKVMEVMHSGKRLLGTFFRVAFFGQGFFEDEDGKEYIYKEPKFTPLSEISQRLLKLYSDKFGQENVKMIQDSGRVNPKDLEAKFAYIQVTHVTPYLEEKELEERKTDFERSHNIRRFVFETPFTESGKRHGGVEEQCKRRTVLTTTHCFPYVKKRIAVMYQHHTDLSPIEVAIDEMSGKVAELRTLCATSEVDMIRLQLKLQGSISVQVNAGPLAYARAFLDDACAKKYPDNKVKQLKEVFRQFVEACGQALAVNERLIKEDQQEYHDEMKASYKDLARELSHIMHEQISAVEGGTKSSLSDSLHIFNAISGMPSGTTLHGMPSSASTM</sequence>
<dbReference type="FunFam" id="1.20.58.740:FF:000001">
    <property type="entry name" value="dedicator of cytokinesis protein 9 isoform X1"/>
    <property type="match status" value="1"/>
</dbReference>
<dbReference type="InterPro" id="IPR011993">
    <property type="entry name" value="PH-like_dom_sf"/>
</dbReference>
<evidence type="ECO:0000259" key="6">
    <source>
        <dbReference type="PROSITE" id="PS51651"/>
    </source>
</evidence>
<dbReference type="PROSITE" id="PS51650">
    <property type="entry name" value="C2_DOCK"/>
    <property type="match status" value="1"/>
</dbReference>
<evidence type="ECO:0000259" key="5">
    <source>
        <dbReference type="PROSITE" id="PS51650"/>
    </source>
</evidence>
<dbReference type="Pfam" id="PF06920">
    <property type="entry name" value="DHR-2_Lobe_A"/>
    <property type="match status" value="1"/>
</dbReference>
<dbReference type="Gene3D" id="2.30.29.30">
    <property type="entry name" value="Pleckstrin-homology domain (PH domain)/Phosphotyrosine-binding domain (PTB)"/>
    <property type="match status" value="1"/>
</dbReference>
<dbReference type="SUPFAM" id="SSF50729">
    <property type="entry name" value="PH domain-like"/>
    <property type="match status" value="1"/>
</dbReference>
<dbReference type="InterPro" id="IPR046769">
    <property type="entry name" value="DOCKER_Lobe_A"/>
</dbReference>
<comment type="similarity">
    <text evidence="3">Belongs to the DOCK family.</text>
</comment>
<feature type="domain" description="C2 DOCK-type" evidence="5">
    <location>
        <begin position="622"/>
        <end position="795"/>
    </location>
</feature>
<accession>A0A673H0F1</accession>
<protein>
    <submittedName>
        <fullName evidence="7">Dedicator of cytokinesis protein 9-like</fullName>
    </submittedName>
</protein>
<dbReference type="GO" id="GO:0005085">
    <property type="term" value="F:guanyl-nucleotide exchange factor activity"/>
    <property type="evidence" value="ECO:0007669"/>
    <property type="project" value="UniProtKB-KW"/>
</dbReference>
<dbReference type="CDD" id="cd08697">
    <property type="entry name" value="C2_Dock-D"/>
    <property type="match status" value="1"/>
</dbReference>
<dbReference type="InterPro" id="IPR016024">
    <property type="entry name" value="ARM-type_fold"/>
</dbReference>
<dbReference type="InterPro" id="IPR046773">
    <property type="entry name" value="DOCKER_Lobe_C"/>
</dbReference>
<dbReference type="InterPro" id="IPR043162">
    <property type="entry name" value="DOCK_C_lobe_C"/>
</dbReference>
<proteinExistence type="inferred from homology"/>
<dbReference type="Gene3D" id="2.60.40.150">
    <property type="entry name" value="C2 domain"/>
    <property type="match status" value="1"/>
</dbReference>
<dbReference type="InterPro" id="IPR035892">
    <property type="entry name" value="C2_domain_sf"/>
</dbReference>
<evidence type="ECO:0000256" key="2">
    <source>
        <dbReference type="ARBA" id="ARBA00022658"/>
    </source>
</evidence>
<dbReference type="PROSITE" id="PS50003">
    <property type="entry name" value="PH_DOMAIN"/>
    <property type="match status" value="1"/>
</dbReference>
<dbReference type="InterPro" id="IPR027007">
    <property type="entry name" value="C2_DOCK-type_domain"/>
</dbReference>
<organism evidence="7 8">
    <name type="scientific">Sinocyclocheilus rhinocerous</name>
    <dbReference type="NCBI Taxonomy" id="307959"/>
    <lineage>
        <taxon>Eukaryota</taxon>
        <taxon>Metazoa</taxon>
        <taxon>Chordata</taxon>
        <taxon>Craniata</taxon>
        <taxon>Vertebrata</taxon>
        <taxon>Euteleostomi</taxon>
        <taxon>Actinopterygii</taxon>
        <taxon>Neopterygii</taxon>
        <taxon>Teleostei</taxon>
        <taxon>Ostariophysi</taxon>
        <taxon>Cypriniformes</taxon>
        <taxon>Cyprinidae</taxon>
        <taxon>Cyprininae</taxon>
        <taxon>Sinocyclocheilus</taxon>
    </lineage>
</organism>
<keyword evidence="8" id="KW-1185">Reference proteome</keyword>
<evidence type="ECO:0000313" key="8">
    <source>
        <dbReference type="Proteomes" id="UP000472270"/>
    </source>
</evidence>
<dbReference type="InterPro" id="IPR001849">
    <property type="entry name" value="PH_domain"/>
</dbReference>
<dbReference type="Gene3D" id="1.20.58.740">
    <property type="match status" value="1"/>
</dbReference>
<dbReference type="SUPFAM" id="SSF48371">
    <property type="entry name" value="ARM repeat"/>
    <property type="match status" value="1"/>
</dbReference>
<dbReference type="CDD" id="cd11698">
    <property type="entry name" value="DHR2_DOCK9"/>
    <property type="match status" value="1"/>
</dbReference>
<keyword evidence="1" id="KW-0597">Phosphoprotein</keyword>
<dbReference type="PANTHER" id="PTHR23317">
    <property type="entry name" value="DEDICATOR OF CYTOKINESIS DOCK"/>
    <property type="match status" value="1"/>
</dbReference>
<dbReference type="Pfam" id="PF20422">
    <property type="entry name" value="DHR-2_Lobe_B"/>
    <property type="match status" value="1"/>
</dbReference>
<dbReference type="GO" id="GO:0007264">
    <property type="term" value="P:small GTPase-mediated signal transduction"/>
    <property type="evidence" value="ECO:0007669"/>
    <property type="project" value="InterPro"/>
</dbReference>
<dbReference type="InterPro" id="IPR021816">
    <property type="entry name" value="DOCK_C/D_N"/>
</dbReference>
<dbReference type="FunFam" id="1.25.40.410:FF:000001">
    <property type="entry name" value="dedicator of cytokinesis protein 9 isoform X2"/>
    <property type="match status" value="1"/>
</dbReference>
<dbReference type="Ensembl" id="ENSSRHT00000020381.1">
    <property type="protein sequence ID" value="ENSSRHP00000019747.1"/>
    <property type="gene ID" value="ENSSRHG00000008474.1"/>
</dbReference>